<evidence type="ECO:0000313" key="2">
    <source>
        <dbReference type="Proteomes" id="UP001275315"/>
    </source>
</evidence>
<proteinExistence type="predicted"/>
<reference evidence="1 2" key="1">
    <citation type="submission" date="2023-10" db="EMBL/GenBank/DDBJ databases">
        <title>Virgibacillus soli CC-YMP-6 genome.</title>
        <authorList>
            <person name="Miliotis G."/>
            <person name="Sengupta P."/>
            <person name="Hameed A."/>
            <person name="Chuvochina M."/>
            <person name="Mcdonagh F."/>
            <person name="Simpson A.C."/>
            <person name="Singh N.K."/>
            <person name="Rekha P.D."/>
            <person name="Raman K."/>
            <person name="Hugenholtz P."/>
            <person name="Venkateswaran K."/>
        </authorList>
    </citation>
    <scope>NUCLEOTIDE SEQUENCE [LARGE SCALE GENOMIC DNA]</scope>
    <source>
        <strain evidence="1 2">CC-YMP-6</strain>
    </source>
</reference>
<name>A0ABU5CWC4_9BACI</name>
<evidence type="ECO:0000313" key="1">
    <source>
        <dbReference type="EMBL" id="MDY0410129.1"/>
    </source>
</evidence>
<comment type="caution">
    <text evidence="1">The sequence shown here is derived from an EMBL/GenBank/DDBJ whole genome shotgun (WGS) entry which is preliminary data.</text>
</comment>
<organism evidence="1 2">
    <name type="scientific">Paracerasibacillus soli</name>
    <dbReference type="NCBI Taxonomy" id="480284"/>
    <lineage>
        <taxon>Bacteria</taxon>
        <taxon>Bacillati</taxon>
        <taxon>Bacillota</taxon>
        <taxon>Bacilli</taxon>
        <taxon>Bacillales</taxon>
        <taxon>Bacillaceae</taxon>
        <taxon>Paracerasibacillus</taxon>
    </lineage>
</organism>
<dbReference type="RefSeq" id="WP_320380991.1">
    <property type="nucleotide sequence ID" value="NZ_JAWDIQ010000003.1"/>
</dbReference>
<sequence length="115" mass="13598">MKQSELDHEAGLALQEKDNNVIKIDKAWKKRLETNQNGNFKRNRKNIQSILDHDENLKDIGRLNELSGFKEIYKPPIWRKKSDNELLWTDYDDAQLRIYIDVHYGITNELVSMIA</sequence>
<protein>
    <submittedName>
        <fullName evidence="1">Uncharacterized protein</fullName>
    </submittedName>
</protein>
<gene>
    <name evidence="1" type="ORF">RWD45_18225</name>
</gene>
<accession>A0ABU5CWC4</accession>
<dbReference type="Proteomes" id="UP001275315">
    <property type="component" value="Unassembled WGS sequence"/>
</dbReference>
<keyword evidence="2" id="KW-1185">Reference proteome</keyword>
<dbReference type="EMBL" id="JAWDIQ010000003">
    <property type="protein sequence ID" value="MDY0410129.1"/>
    <property type="molecule type" value="Genomic_DNA"/>
</dbReference>